<dbReference type="Gene3D" id="3.40.50.11550">
    <property type="match status" value="1"/>
</dbReference>
<reference evidence="2 3" key="1">
    <citation type="submission" date="2020-04" db="EMBL/GenBank/DDBJ databases">
        <title>Molecular characterization of pseudomonads from Agaricus bisporus reveal novel blotch 2 pathogens in Western Europe.</title>
        <authorList>
            <person name="Taparia T."/>
            <person name="Krijger M."/>
            <person name="Haynes E."/>
            <person name="Elpinstone J.G."/>
            <person name="Noble R."/>
            <person name="Van Der Wolf J."/>
        </authorList>
    </citation>
    <scope>NUCLEOTIDE SEQUENCE [LARGE SCALE GENOMIC DNA]</scope>
    <source>
        <strain evidence="2 3">G9001</strain>
    </source>
</reference>
<comment type="caution">
    <text evidence="2">The sequence shown here is derived from an EMBL/GenBank/DDBJ whole genome shotgun (WGS) entry which is preliminary data.</text>
</comment>
<proteinExistence type="predicted"/>
<name>A0A7Y7WNL2_9PSED</name>
<dbReference type="Proteomes" id="UP000522864">
    <property type="component" value="Unassembled WGS sequence"/>
</dbReference>
<sequence length="637" mass="69926">MSPKPPKSSGSPSSPASARPRGESPSRQPSDLPGPSTNLRLPSHAPPSAGGETASGPLAPRPATASASVTDIPGATSLAPDIRPHALQRYSRIAPRQLAPADANGLRLYKQQKFVELEGHTDWVVQVEYDASVGAFRAKLRSDLLPSGPTLYRVAGSAKWSTESATATLDRYLIPAMHRGNIELLRTRKRGLSRGFSHVWQNDAVFASKRLFIDSQDLLIREATAFFSQVRLPVRPALDPDLMLATSAEQLFARIYSHHPGLVLAETHAGIGSKQLLIENMGSLVRHGVKTLYLEHLRTDFEQFELDIYQRSGTMPTSLKRYLEIQDTGHETDPSGTYSFLNLVITARTHGINIRALDCAVSYEMSTGDGAQHRIPAMNYYADLVIKADAPNLEGGKWIALVGEAHINAQQGFPGLVELEGVPGIRIEDIEDGASIRVAADPGRSGRLLDSEPYLVQSDLAVYIGVPPYSRLHNEGDFFVYTRPESQSHHLVHREGEKTRLTSIVKTRDNSFYLERSQWQNIHRERFASLAELSAALINRRGMVAVLPLDRPLVGPPRHRAPVVAGHFFIDTTPDGQHQLTHCSRTGMLIETPITHDAKGFTLVSDRWPVMAGRSFDTLDELRAALVSQVGLTPGPE</sequence>
<evidence type="ECO:0008006" key="4">
    <source>
        <dbReference type="Google" id="ProtNLM"/>
    </source>
</evidence>
<evidence type="ECO:0000256" key="1">
    <source>
        <dbReference type="SAM" id="MobiDB-lite"/>
    </source>
</evidence>
<dbReference type="AlphaFoldDB" id="A0A7Y7WNL2"/>
<feature type="region of interest" description="Disordered" evidence="1">
    <location>
        <begin position="1"/>
        <end position="79"/>
    </location>
</feature>
<accession>A0A7Y7WNL2</accession>
<dbReference type="EMBL" id="JACAQA010000005">
    <property type="protein sequence ID" value="NWB84806.1"/>
    <property type="molecule type" value="Genomic_DNA"/>
</dbReference>
<dbReference type="CDD" id="cd14729">
    <property type="entry name" value="RtxA-like"/>
    <property type="match status" value="1"/>
</dbReference>
<protein>
    <recommendedName>
        <fullName evidence="4">C-terminal region of Pasteurella multocida toxin residues 569-1285</fullName>
    </recommendedName>
</protein>
<dbReference type="SUPFAM" id="SSF159501">
    <property type="entry name" value="EreA/ChaN-like"/>
    <property type="match status" value="1"/>
</dbReference>
<dbReference type="RefSeq" id="WP_177099679.1">
    <property type="nucleotide sequence ID" value="NZ_JACAQA010000005.1"/>
</dbReference>
<feature type="compositionally biased region" description="Low complexity" evidence="1">
    <location>
        <begin position="7"/>
        <end position="26"/>
    </location>
</feature>
<gene>
    <name evidence="2" type="ORF">HX830_07930</name>
</gene>
<evidence type="ECO:0000313" key="2">
    <source>
        <dbReference type="EMBL" id="NWB84806.1"/>
    </source>
</evidence>
<organism evidence="2 3">
    <name type="scientific">Pseudomonas gingeri</name>
    <dbReference type="NCBI Taxonomy" id="117681"/>
    <lineage>
        <taxon>Bacteria</taxon>
        <taxon>Pseudomonadati</taxon>
        <taxon>Pseudomonadota</taxon>
        <taxon>Gammaproteobacteria</taxon>
        <taxon>Pseudomonadales</taxon>
        <taxon>Pseudomonadaceae</taxon>
        <taxon>Pseudomonas</taxon>
    </lineage>
</organism>
<evidence type="ECO:0000313" key="3">
    <source>
        <dbReference type="Proteomes" id="UP000522864"/>
    </source>
</evidence>